<feature type="chain" id="PRO_5006410239" evidence="1">
    <location>
        <begin position="26"/>
        <end position="340"/>
    </location>
</feature>
<gene>
    <name evidence="4" type="ORF">FC69_GL001990</name>
</gene>
<dbReference type="EMBL" id="AZEX01000057">
    <property type="protein sequence ID" value="KRL59011.1"/>
    <property type="molecule type" value="Genomic_DNA"/>
</dbReference>
<dbReference type="OrthoDB" id="2323525at2"/>
<protein>
    <submittedName>
        <fullName evidence="4">Uncharacterized protein</fullName>
    </submittedName>
</protein>
<dbReference type="AlphaFoldDB" id="A0A0R1RZI8"/>
<feature type="domain" description="WxL Interacting Protein host binding" evidence="3">
    <location>
        <begin position="165"/>
        <end position="301"/>
    </location>
</feature>
<dbReference type="Pfam" id="PF06030">
    <property type="entry name" value="WxLIP_PGBD"/>
    <property type="match status" value="1"/>
</dbReference>
<feature type="signal peptide" evidence="1">
    <location>
        <begin position="1"/>
        <end position="25"/>
    </location>
</feature>
<dbReference type="PATRIC" id="fig|1423747.3.peg.2023"/>
<dbReference type="Proteomes" id="UP000051264">
    <property type="component" value="Unassembled WGS sequence"/>
</dbReference>
<evidence type="ECO:0000259" key="2">
    <source>
        <dbReference type="Pfam" id="PF06030"/>
    </source>
</evidence>
<dbReference type="InterPro" id="IPR010317">
    <property type="entry name" value="WxLIP_PGBD"/>
</dbReference>
<keyword evidence="1" id="KW-0732">Signal</keyword>
<name>A0A0R1RZI8_9LACO</name>
<sequence length="340" mass="38051">MIKQIIFLSLGWLMAVGVISQPVQAAKQGLPTTTKATFQIRPELPADNLGGPHLGYYNLPLKANQARTVRLQLFNPTAQPLTITGQVQDATTLTNATVDYLGHQPINRQLLPQPGSQLVSVPATTKLQPNETKWLTIQIAAVQSLFNGQKAVAINLSAVQPNPKKTIQNHYVYAVGLVLNGQPLTTKQYRAPRSPRIKTKLKAQRAAIAVAIVNPNPAYLKPATIDVQLQNKRWQLVHYQRRLTQRKVAPNSQFDVELLLGGKRLVPGIYRMTLRVKSPQLTRKIVKTVRITKRQATYINQRNADYQRHRLLIGLAGISVSSLSGFMSYRYYKRKRETAC</sequence>
<evidence type="ECO:0000256" key="1">
    <source>
        <dbReference type="SAM" id="SignalP"/>
    </source>
</evidence>
<organism evidence="4 5">
    <name type="scientific">Latilactobacillus fuchuensis DSM 14340 = JCM 11249</name>
    <dbReference type="NCBI Taxonomy" id="1423747"/>
    <lineage>
        <taxon>Bacteria</taxon>
        <taxon>Bacillati</taxon>
        <taxon>Bacillota</taxon>
        <taxon>Bacilli</taxon>
        <taxon>Lactobacillales</taxon>
        <taxon>Lactobacillaceae</taxon>
        <taxon>Latilactobacillus</taxon>
    </lineage>
</organism>
<reference evidence="4 5" key="1">
    <citation type="journal article" date="2015" name="Genome Announc.">
        <title>Expanding the biotechnology potential of lactobacilli through comparative genomics of 213 strains and associated genera.</title>
        <authorList>
            <person name="Sun Z."/>
            <person name="Harris H.M."/>
            <person name="McCann A."/>
            <person name="Guo C."/>
            <person name="Argimon S."/>
            <person name="Zhang W."/>
            <person name="Yang X."/>
            <person name="Jeffery I.B."/>
            <person name="Cooney J.C."/>
            <person name="Kagawa T.F."/>
            <person name="Liu W."/>
            <person name="Song Y."/>
            <person name="Salvetti E."/>
            <person name="Wrobel A."/>
            <person name="Rasinkangas P."/>
            <person name="Parkhill J."/>
            <person name="Rea M.C."/>
            <person name="O'Sullivan O."/>
            <person name="Ritari J."/>
            <person name="Douillard F.P."/>
            <person name="Paul Ross R."/>
            <person name="Yang R."/>
            <person name="Briner A.E."/>
            <person name="Felis G.E."/>
            <person name="de Vos W.M."/>
            <person name="Barrangou R."/>
            <person name="Klaenhammer T.R."/>
            <person name="Caufield P.W."/>
            <person name="Cui Y."/>
            <person name="Zhang H."/>
            <person name="O'Toole P.W."/>
        </authorList>
    </citation>
    <scope>NUCLEOTIDE SEQUENCE [LARGE SCALE GENOMIC DNA]</scope>
    <source>
        <strain evidence="4 5">DSM 14340</strain>
    </source>
</reference>
<comment type="caution">
    <text evidence="4">The sequence shown here is derived from an EMBL/GenBank/DDBJ whole genome shotgun (WGS) entry which is preliminary data.</text>
</comment>
<accession>A0A0R1RZI8</accession>
<dbReference type="eggNOG" id="COG4072">
    <property type="taxonomic scope" value="Bacteria"/>
</dbReference>
<feature type="domain" description="WxL Interacting Protein peptidoglycan binding" evidence="2">
    <location>
        <begin position="38"/>
        <end position="157"/>
    </location>
</feature>
<evidence type="ECO:0000313" key="5">
    <source>
        <dbReference type="Proteomes" id="UP000051264"/>
    </source>
</evidence>
<dbReference type="RefSeq" id="WP_025083349.1">
    <property type="nucleotide sequence ID" value="NZ_AZEX01000057.1"/>
</dbReference>
<proteinExistence type="predicted"/>
<dbReference type="Pfam" id="PF11797">
    <property type="entry name" value="WxLIP_HBD"/>
    <property type="match status" value="1"/>
</dbReference>
<dbReference type="InterPro" id="IPR021759">
    <property type="entry name" value="WxLIP_HBD"/>
</dbReference>
<dbReference type="STRING" id="1423747.FC69_GL001990"/>
<evidence type="ECO:0000313" key="4">
    <source>
        <dbReference type="EMBL" id="KRL59011.1"/>
    </source>
</evidence>
<evidence type="ECO:0000259" key="3">
    <source>
        <dbReference type="Pfam" id="PF11797"/>
    </source>
</evidence>